<evidence type="ECO:0000313" key="1">
    <source>
        <dbReference type="EMBL" id="PAX06685.1"/>
    </source>
</evidence>
<dbReference type="PIRSF" id="PIRSF032131">
    <property type="entry name" value="UCP032131"/>
    <property type="match status" value="1"/>
</dbReference>
<sequence>MIVFDLRCANEHVFEAWFGSSAAYDRQREAGQVRCPLCDSADVGKAVMAPNVAAKGNRGGGVDQAGAKRMLAELAAAQAKALEGSEWVGGSFATRARAMHTGEEAHVSIHGQATLAEAKALADEGVPVAPLPLPVTPPEQLN</sequence>
<dbReference type="RefSeq" id="WP_095999430.1">
    <property type="nucleotide sequence ID" value="NZ_NSLI01000005.1"/>
</dbReference>
<accession>A0A2A2SBV9</accession>
<evidence type="ECO:0008006" key="3">
    <source>
        <dbReference type="Google" id="ProtNLM"/>
    </source>
</evidence>
<dbReference type="AlphaFoldDB" id="A0A2A2SBV9"/>
<gene>
    <name evidence="1" type="ORF">CKY28_16265</name>
</gene>
<evidence type="ECO:0000313" key="2">
    <source>
        <dbReference type="Proteomes" id="UP000218151"/>
    </source>
</evidence>
<protein>
    <recommendedName>
        <fullName evidence="3">DUF1178 domain-containing protein</fullName>
    </recommendedName>
</protein>
<organism evidence="1 2">
    <name type="scientific">Sphingomonas lenta</name>
    <dbReference type="NCBI Taxonomy" id="1141887"/>
    <lineage>
        <taxon>Bacteria</taxon>
        <taxon>Pseudomonadati</taxon>
        <taxon>Pseudomonadota</taxon>
        <taxon>Alphaproteobacteria</taxon>
        <taxon>Sphingomonadales</taxon>
        <taxon>Sphingomonadaceae</taxon>
        <taxon>Sphingomonas</taxon>
    </lineage>
</organism>
<proteinExistence type="predicted"/>
<dbReference type="Pfam" id="PF06676">
    <property type="entry name" value="DUF1178"/>
    <property type="match status" value="1"/>
</dbReference>
<keyword evidence="2" id="KW-1185">Reference proteome</keyword>
<comment type="caution">
    <text evidence="1">The sequence shown here is derived from an EMBL/GenBank/DDBJ whole genome shotgun (WGS) entry which is preliminary data.</text>
</comment>
<dbReference type="EMBL" id="NSLI01000005">
    <property type="protein sequence ID" value="PAX06685.1"/>
    <property type="molecule type" value="Genomic_DNA"/>
</dbReference>
<dbReference type="OrthoDB" id="9799894at2"/>
<dbReference type="InterPro" id="IPR009562">
    <property type="entry name" value="DUF1178"/>
</dbReference>
<dbReference type="Proteomes" id="UP000218151">
    <property type="component" value="Unassembled WGS sequence"/>
</dbReference>
<name>A0A2A2SBV9_9SPHN</name>
<reference evidence="2" key="1">
    <citation type="submission" date="2017-09" db="EMBL/GenBank/DDBJ databases">
        <authorList>
            <person name="Feng G."/>
            <person name="Zhu H."/>
        </authorList>
    </citation>
    <scope>NUCLEOTIDE SEQUENCE [LARGE SCALE GENOMIC DNA]</scope>
    <source>
        <strain evidence="2">1PNM-20</strain>
    </source>
</reference>